<proteinExistence type="predicted"/>
<evidence type="ECO:0000313" key="2">
    <source>
        <dbReference type="Proteomes" id="UP000308092"/>
    </source>
</evidence>
<comment type="caution">
    <text evidence="1">The sequence shown here is derived from an EMBL/GenBank/DDBJ whole genome shotgun (WGS) entry which is preliminary data.</text>
</comment>
<name>A0A4S3JR78_9EURO</name>
<protein>
    <submittedName>
        <fullName evidence="1">Uncharacterized protein</fullName>
    </submittedName>
</protein>
<dbReference type="VEuPathDB" id="FungiDB:EYZ11_003160"/>
<reference evidence="1 2" key="1">
    <citation type="submission" date="2019-03" db="EMBL/GenBank/DDBJ databases">
        <title>The genome sequence of a newly discovered highly antifungal drug resistant Aspergillus species, Aspergillus tanneri NIH 1004.</title>
        <authorList>
            <person name="Mounaud S."/>
            <person name="Singh I."/>
            <person name="Joardar V."/>
            <person name="Pakala S."/>
            <person name="Pakala S."/>
            <person name="Venepally P."/>
            <person name="Hoover J."/>
            <person name="Nierman W."/>
            <person name="Chung J."/>
            <person name="Losada L."/>
        </authorList>
    </citation>
    <scope>NUCLEOTIDE SEQUENCE [LARGE SCALE GENOMIC DNA]</scope>
    <source>
        <strain evidence="1 2">NIH1004</strain>
    </source>
</reference>
<organism evidence="1 2">
    <name type="scientific">Aspergillus tanneri</name>
    <dbReference type="NCBI Taxonomy" id="1220188"/>
    <lineage>
        <taxon>Eukaryota</taxon>
        <taxon>Fungi</taxon>
        <taxon>Dikarya</taxon>
        <taxon>Ascomycota</taxon>
        <taxon>Pezizomycotina</taxon>
        <taxon>Eurotiomycetes</taxon>
        <taxon>Eurotiomycetidae</taxon>
        <taxon>Eurotiales</taxon>
        <taxon>Aspergillaceae</taxon>
        <taxon>Aspergillus</taxon>
        <taxon>Aspergillus subgen. Circumdati</taxon>
    </lineage>
</organism>
<accession>A0A4S3JR78</accession>
<dbReference type="InterPro" id="IPR036388">
    <property type="entry name" value="WH-like_DNA-bd_sf"/>
</dbReference>
<evidence type="ECO:0000313" key="1">
    <source>
        <dbReference type="EMBL" id="THC97387.1"/>
    </source>
</evidence>
<sequence>MTHSDSFYTIAGYRYFHYILSSVKAPHILQAFCPIVQHRRHRATVNCLNKHFKHDGDKQSVPKRDDESTAPFMKLSIFTSETSVIKLFADSEIFDAIPESENISIVELSNETGCRQGLLEQSVNFLVTVDVFSVMSSRIGHTKNSMRYWTKSLTTSYEVPETMSHISGLLHRAVSKATERMLITRMYDFSWVVAAARSGGVGSKASLWISEVEGDRFSEHPPVKPAHPGS</sequence>
<dbReference type="EMBL" id="SOSA01000077">
    <property type="protein sequence ID" value="THC97387.1"/>
    <property type="molecule type" value="Genomic_DNA"/>
</dbReference>
<gene>
    <name evidence="1" type="ORF">EYZ11_003160</name>
</gene>
<dbReference type="Proteomes" id="UP000308092">
    <property type="component" value="Unassembled WGS sequence"/>
</dbReference>
<keyword evidence="2" id="KW-1185">Reference proteome</keyword>
<dbReference type="AlphaFoldDB" id="A0A4S3JR78"/>
<dbReference type="Gene3D" id="1.10.10.10">
    <property type="entry name" value="Winged helix-like DNA-binding domain superfamily/Winged helix DNA-binding domain"/>
    <property type="match status" value="1"/>
</dbReference>